<keyword evidence="7" id="KW-0677">Repeat</keyword>
<dbReference type="Pfam" id="PF07714">
    <property type="entry name" value="PK_Tyr_Ser-Thr"/>
    <property type="match status" value="1"/>
</dbReference>
<comment type="subcellular location">
    <subcellularLocation>
        <location evidence="1">Membrane</location>
        <topology evidence="1">Single-pass membrane protein</topology>
    </subcellularLocation>
</comment>
<feature type="domain" description="Ig-like" evidence="24">
    <location>
        <begin position="39"/>
        <end position="125"/>
    </location>
</feature>
<evidence type="ECO:0000259" key="23">
    <source>
        <dbReference type="PROSITE" id="PS50011"/>
    </source>
</evidence>
<evidence type="ECO:0000256" key="8">
    <source>
        <dbReference type="ARBA" id="ARBA00022741"/>
    </source>
</evidence>
<dbReference type="InterPro" id="IPR017441">
    <property type="entry name" value="Protein_kinase_ATP_BS"/>
</dbReference>
<dbReference type="EC" id="2.7.10.1" evidence="2"/>
<dbReference type="PROSITE" id="PS50011">
    <property type="entry name" value="PROTEIN_KINASE_DOM"/>
    <property type="match status" value="1"/>
</dbReference>
<dbReference type="SUPFAM" id="SSF56112">
    <property type="entry name" value="Protein kinase-like (PK-like)"/>
    <property type="match status" value="1"/>
</dbReference>
<feature type="non-terminal residue" evidence="25">
    <location>
        <position position="637"/>
    </location>
</feature>
<dbReference type="FunFam" id="2.60.40.10:FF:000016">
    <property type="entry name" value="Fibroblast growth factor receptor"/>
    <property type="match status" value="1"/>
</dbReference>
<evidence type="ECO:0000313" key="25">
    <source>
        <dbReference type="EMBL" id="KAH3786281.1"/>
    </source>
</evidence>
<dbReference type="InterPro" id="IPR001245">
    <property type="entry name" value="Ser-Thr/Tyr_kinase_cat_dom"/>
</dbReference>
<dbReference type="InterPro" id="IPR052615">
    <property type="entry name" value="FGFRL"/>
</dbReference>
<dbReference type="Gene3D" id="2.60.40.10">
    <property type="entry name" value="Immunoglobulins"/>
    <property type="match status" value="3"/>
</dbReference>
<dbReference type="PANTHER" id="PTHR19890">
    <property type="entry name" value="FIBROBLAST GROWTH FACTOR RECEPTOR"/>
    <property type="match status" value="1"/>
</dbReference>
<dbReference type="SMART" id="SM00408">
    <property type="entry name" value="IGc2"/>
    <property type="match status" value="3"/>
</dbReference>
<sequence>MEADTRLLTRLLMTAWLLSLLLCHLVLSAPLEQLQGSPPEWKQQFFVSQRSAIVNTSMKIFCKVKGTPRPFIEWFKNGEALADGKRIRITKYALEVMNTQLSDAGEYACRAHNQHGVLWGNMTLRVLKEMDDATPPFEYDDKDDSDPFSSVASEPVWSKSKDRATYISGSATKTVELDCDVRGYPEPNITWYKVDGRKPALLDLTKSKYVPNNRWKLKIDDLALEDNGQYMCIVANSYGAINWTFTVEVLQRLPLAPIVDEIENQTAIEGETVRFTCKIILSDSQPFLQWFQHYKINDSYVNENGTPNVKLLQQSGYMKTIDDPQNLVLRNVTRKDEGWYTCLVTNTIGMNYKSAYLTVMTAEEAEALQNKNITASPHSSHSLHGVHDQMPPKTIILICVCCGAVFLFIFITAMVCKCRQKPMYKYADVKRVIVMRSNDLYYPDQPGMSVEPIQFPEIRIEGTGRRRRFSSAMTMASEYELPLDSKWEFPRDRLTLGKELGSGAFGVVREGRAIGIGNRQGPSTVAVKMLKQDATDREMTDLMVEMEMMKIVRGHKNIISLLGCCTQNGPLYVITEFAPNGNLRDYLRTRRPGSENEKPLIMDYEKPLIHEKPLSEKDLISYAYQIARGMEYLASRM</sequence>
<evidence type="ECO:0000259" key="24">
    <source>
        <dbReference type="PROSITE" id="PS50835"/>
    </source>
</evidence>
<dbReference type="InterPro" id="IPR007110">
    <property type="entry name" value="Ig-like_dom"/>
</dbReference>
<accession>A0A9D4EXR3</accession>
<evidence type="ECO:0000256" key="2">
    <source>
        <dbReference type="ARBA" id="ARBA00011902"/>
    </source>
</evidence>
<evidence type="ECO:0000313" key="26">
    <source>
        <dbReference type="Proteomes" id="UP000828390"/>
    </source>
</evidence>
<keyword evidence="4" id="KW-0808">Transferase</keyword>
<dbReference type="InterPro" id="IPR013098">
    <property type="entry name" value="Ig_I-set"/>
</dbReference>
<organism evidence="25 26">
    <name type="scientific">Dreissena polymorpha</name>
    <name type="common">Zebra mussel</name>
    <name type="synonym">Mytilus polymorpha</name>
    <dbReference type="NCBI Taxonomy" id="45954"/>
    <lineage>
        <taxon>Eukaryota</taxon>
        <taxon>Metazoa</taxon>
        <taxon>Spiralia</taxon>
        <taxon>Lophotrochozoa</taxon>
        <taxon>Mollusca</taxon>
        <taxon>Bivalvia</taxon>
        <taxon>Autobranchia</taxon>
        <taxon>Heteroconchia</taxon>
        <taxon>Euheterodonta</taxon>
        <taxon>Imparidentia</taxon>
        <taxon>Neoheterodontei</taxon>
        <taxon>Myida</taxon>
        <taxon>Dreissenoidea</taxon>
        <taxon>Dreissenidae</taxon>
        <taxon>Dreissena</taxon>
    </lineage>
</organism>
<dbReference type="PIRSF" id="PIRSF000615">
    <property type="entry name" value="TyrPK_CSF1-R"/>
    <property type="match status" value="1"/>
</dbReference>
<evidence type="ECO:0000256" key="14">
    <source>
        <dbReference type="ARBA" id="ARBA00023157"/>
    </source>
</evidence>
<dbReference type="InterPro" id="IPR013783">
    <property type="entry name" value="Ig-like_fold"/>
</dbReference>
<dbReference type="AlphaFoldDB" id="A0A9D4EXR3"/>
<dbReference type="FunFam" id="3.30.200.20:FF:000593">
    <property type="entry name" value="Predicted protein"/>
    <property type="match status" value="1"/>
</dbReference>
<feature type="binding site" evidence="19">
    <location>
        <position position="528"/>
    </location>
    <ligand>
        <name>ATP</name>
        <dbReference type="ChEBI" id="CHEBI:30616"/>
    </ligand>
</feature>
<keyword evidence="11 21" id="KW-1133">Transmembrane helix</keyword>
<keyword evidence="8 19" id="KW-0547">Nucleotide-binding</keyword>
<feature type="signal peptide" evidence="22">
    <location>
        <begin position="1"/>
        <end position="28"/>
    </location>
</feature>
<keyword evidence="13" id="KW-0829">Tyrosine-protein kinase</keyword>
<dbReference type="EMBL" id="JAIWYP010000008">
    <property type="protein sequence ID" value="KAH3786281.1"/>
    <property type="molecule type" value="Genomic_DNA"/>
</dbReference>
<keyword evidence="16" id="KW-0325">Glycoprotein</keyword>
<evidence type="ECO:0000256" key="12">
    <source>
        <dbReference type="ARBA" id="ARBA00023136"/>
    </source>
</evidence>
<evidence type="ECO:0000256" key="16">
    <source>
        <dbReference type="ARBA" id="ARBA00023180"/>
    </source>
</evidence>
<feature type="domain" description="Ig-like" evidence="24">
    <location>
        <begin position="155"/>
        <end position="248"/>
    </location>
</feature>
<evidence type="ECO:0000256" key="5">
    <source>
        <dbReference type="ARBA" id="ARBA00022692"/>
    </source>
</evidence>
<evidence type="ECO:0000256" key="19">
    <source>
        <dbReference type="PROSITE-ProRule" id="PRU10141"/>
    </source>
</evidence>
<keyword evidence="3" id="KW-0597">Phosphoprotein</keyword>
<keyword evidence="5 21" id="KW-0812">Transmembrane</keyword>
<evidence type="ECO:0000256" key="22">
    <source>
        <dbReference type="SAM" id="SignalP"/>
    </source>
</evidence>
<evidence type="ECO:0000256" key="17">
    <source>
        <dbReference type="ARBA" id="ARBA00023319"/>
    </source>
</evidence>
<evidence type="ECO:0000256" key="15">
    <source>
        <dbReference type="ARBA" id="ARBA00023170"/>
    </source>
</evidence>
<dbReference type="GO" id="GO:0017134">
    <property type="term" value="F:fibroblast growth factor binding"/>
    <property type="evidence" value="ECO:0007669"/>
    <property type="project" value="TreeGrafter"/>
</dbReference>
<evidence type="ECO:0000256" key="11">
    <source>
        <dbReference type="ARBA" id="ARBA00022989"/>
    </source>
</evidence>
<dbReference type="PANTHER" id="PTHR19890:SF10">
    <property type="entry name" value="FIBROBLAST GROWTH FACTOR RECEPTOR-LIKE 1"/>
    <property type="match status" value="1"/>
</dbReference>
<dbReference type="InterPro" id="IPR003599">
    <property type="entry name" value="Ig_sub"/>
</dbReference>
<dbReference type="InterPro" id="IPR000719">
    <property type="entry name" value="Prot_kinase_dom"/>
</dbReference>
<dbReference type="PROSITE" id="PS00107">
    <property type="entry name" value="PROTEIN_KINASE_ATP"/>
    <property type="match status" value="1"/>
</dbReference>
<keyword evidence="17" id="KW-0393">Immunoglobulin domain</keyword>
<feature type="domain" description="Ig-like" evidence="24">
    <location>
        <begin position="257"/>
        <end position="358"/>
    </location>
</feature>
<comment type="function">
    <text evidence="18">Receptor for basic fibroblast growth factor.</text>
</comment>
<protein>
    <recommendedName>
        <fullName evidence="2">receptor protein-tyrosine kinase</fullName>
        <ecNumber evidence="2">2.7.10.1</ecNumber>
    </recommendedName>
</protein>
<evidence type="ECO:0000256" key="13">
    <source>
        <dbReference type="ARBA" id="ARBA00023137"/>
    </source>
</evidence>
<feature type="region of interest" description="Disordered" evidence="20">
    <location>
        <begin position="135"/>
        <end position="154"/>
    </location>
</feature>
<feature type="transmembrane region" description="Helical" evidence="21">
    <location>
        <begin position="395"/>
        <end position="416"/>
    </location>
</feature>
<evidence type="ECO:0000256" key="7">
    <source>
        <dbReference type="ARBA" id="ARBA00022737"/>
    </source>
</evidence>
<evidence type="ECO:0000256" key="18">
    <source>
        <dbReference type="ARBA" id="ARBA00056965"/>
    </source>
</evidence>
<dbReference type="InterPro" id="IPR011009">
    <property type="entry name" value="Kinase-like_dom_sf"/>
</dbReference>
<evidence type="ECO:0000256" key="21">
    <source>
        <dbReference type="SAM" id="Phobius"/>
    </source>
</evidence>
<evidence type="ECO:0000256" key="4">
    <source>
        <dbReference type="ARBA" id="ARBA00022679"/>
    </source>
</evidence>
<feature type="chain" id="PRO_5039446361" description="receptor protein-tyrosine kinase" evidence="22">
    <location>
        <begin position="29"/>
        <end position="637"/>
    </location>
</feature>
<dbReference type="FunFam" id="2.60.40.10:FF:000020">
    <property type="entry name" value="Fibroblast growth factor receptor"/>
    <property type="match status" value="1"/>
</dbReference>
<dbReference type="GO" id="GO:0005524">
    <property type="term" value="F:ATP binding"/>
    <property type="evidence" value="ECO:0007669"/>
    <property type="project" value="UniProtKB-UniRule"/>
</dbReference>
<gene>
    <name evidence="25" type="ORF">DPMN_164387</name>
</gene>
<dbReference type="Pfam" id="PF07679">
    <property type="entry name" value="I-set"/>
    <property type="match status" value="3"/>
</dbReference>
<feature type="domain" description="Protein kinase" evidence="23">
    <location>
        <begin position="494"/>
        <end position="637"/>
    </location>
</feature>
<dbReference type="GO" id="GO:0005886">
    <property type="term" value="C:plasma membrane"/>
    <property type="evidence" value="ECO:0007669"/>
    <property type="project" value="TreeGrafter"/>
</dbReference>
<keyword evidence="14" id="KW-1015">Disulfide bond</keyword>
<comment type="caution">
    <text evidence="25">The sequence shown here is derived from an EMBL/GenBank/DDBJ whole genome shotgun (WGS) entry which is preliminary data.</text>
</comment>
<dbReference type="SMART" id="SM00409">
    <property type="entry name" value="IG"/>
    <property type="match status" value="3"/>
</dbReference>
<evidence type="ECO:0000256" key="9">
    <source>
        <dbReference type="ARBA" id="ARBA00022777"/>
    </source>
</evidence>
<reference evidence="25" key="1">
    <citation type="journal article" date="2019" name="bioRxiv">
        <title>The Genome of the Zebra Mussel, Dreissena polymorpha: A Resource for Invasive Species Research.</title>
        <authorList>
            <person name="McCartney M.A."/>
            <person name="Auch B."/>
            <person name="Kono T."/>
            <person name="Mallez S."/>
            <person name="Zhang Y."/>
            <person name="Obille A."/>
            <person name="Becker A."/>
            <person name="Abrahante J.E."/>
            <person name="Garbe J."/>
            <person name="Badalamenti J.P."/>
            <person name="Herman A."/>
            <person name="Mangelson H."/>
            <person name="Liachko I."/>
            <person name="Sullivan S."/>
            <person name="Sone E.D."/>
            <person name="Koren S."/>
            <person name="Silverstein K.A.T."/>
            <person name="Beckman K.B."/>
            <person name="Gohl D.M."/>
        </authorList>
    </citation>
    <scope>NUCLEOTIDE SEQUENCE</scope>
    <source>
        <strain evidence="25">Duluth1</strain>
        <tissue evidence="25">Whole animal</tissue>
    </source>
</reference>
<dbReference type="SUPFAM" id="SSF48726">
    <property type="entry name" value="Immunoglobulin"/>
    <property type="match status" value="3"/>
</dbReference>
<dbReference type="Proteomes" id="UP000828390">
    <property type="component" value="Unassembled WGS sequence"/>
</dbReference>
<dbReference type="PROSITE" id="PS50835">
    <property type="entry name" value="IG_LIKE"/>
    <property type="match status" value="3"/>
</dbReference>
<dbReference type="GO" id="GO:0005007">
    <property type="term" value="F:fibroblast growth factor receptor activity"/>
    <property type="evidence" value="ECO:0007669"/>
    <property type="project" value="TreeGrafter"/>
</dbReference>
<evidence type="ECO:0000256" key="3">
    <source>
        <dbReference type="ARBA" id="ARBA00022553"/>
    </source>
</evidence>
<keyword evidence="26" id="KW-1185">Reference proteome</keyword>
<keyword evidence="15" id="KW-0675">Receptor</keyword>
<evidence type="ECO:0000256" key="10">
    <source>
        <dbReference type="ARBA" id="ARBA00022840"/>
    </source>
</evidence>
<evidence type="ECO:0000256" key="6">
    <source>
        <dbReference type="ARBA" id="ARBA00022729"/>
    </source>
</evidence>
<evidence type="ECO:0000256" key="20">
    <source>
        <dbReference type="SAM" id="MobiDB-lite"/>
    </source>
</evidence>
<evidence type="ECO:0000256" key="1">
    <source>
        <dbReference type="ARBA" id="ARBA00004167"/>
    </source>
</evidence>
<keyword evidence="12 21" id="KW-0472">Membrane</keyword>
<reference evidence="25" key="2">
    <citation type="submission" date="2020-11" db="EMBL/GenBank/DDBJ databases">
        <authorList>
            <person name="McCartney M.A."/>
            <person name="Auch B."/>
            <person name="Kono T."/>
            <person name="Mallez S."/>
            <person name="Becker A."/>
            <person name="Gohl D.M."/>
            <person name="Silverstein K.A.T."/>
            <person name="Koren S."/>
            <person name="Bechman K.B."/>
            <person name="Herman A."/>
            <person name="Abrahante J.E."/>
            <person name="Garbe J."/>
        </authorList>
    </citation>
    <scope>NUCLEOTIDE SEQUENCE</scope>
    <source>
        <strain evidence="25">Duluth1</strain>
        <tissue evidence="25">Whole animal</tissue>
    </source>
</reference>
<proteinExistence type="predicted"/>
<keyword evidence="9" id="KW-0418">Kinase</keyword>
<dbReference type="InterPro" id="IPR003598">
    <property type="entry name" value="Ig_sub2"/>
</dbReference>
<keyword evidence="6 22" id="KW-0732">Signal</keyword>
<dbReference type="InterPro" id="IPR036179">
    <property type="entry name" value="Ig-like_dom_sf"/>
</dbReference>
<dbReference type="Gene3D" id="3.30.200.20">
    <property type="entry name" value="Phosphorylase Kinase, domain 1"/>
    <property type="match status" value="1"/>
</dbReference>
<keyword evidence="10 19" id="KW-0067">ATP-binding</keyword>
<name>A0A9D4EXR3_DREPO</name>